<comment type="caution">
    <text evidence="4">The sequence shown here is derived from an EMBL/GenBank/DDBJ whole genome shotgun (WGS) entry which is preliminary data.</text>
</comment>
<dbReference type="InterPro" id="IPR001647">
    <property type="entry name" value="HTH_TetR"/>
</dbReference>
<dbReference type="SUPFAM" id="SSF46689">
    <property type="entry name" value="Homeodomain-like"/>
    <property type="match status" value="1"/>
</dbReference>
<evidence type="ECO:0000256" key="1">
    <source>
        <dbReference type="ARBA" id="ARBA00023125"/>
    </source>
</evidence>
<name>A0ABW8YJZ7_9SPHN</name>
<protein>
    <recommendedName>
        <fullName evidence="3">HTH tetR-type domain-containing protein</fullName>
    </recommendedName>
</protein>
<evidence type="ECO:0000256" key="2">
    <source>
        <dbReference type="PROSITE-ProRule" id="PRU00335"/>
    </source>
</evidence>
<dbReference type="EMBL" id="JBELQC010000001">
    <property type="protein sequence ID" value="MFL9839782.1"/>
    <property type="molecule type" value="Genomic_DNA"/>
</dbReference>
<gene>
    <name evidence="4" type="ORF">ABS767_02295</name>
</gene>
<evidence type="ECO:0000313" key="5">
    <source>
        <dbReference type="Proteomes" id="UP001629244"/>
    </source>
</evidence>
<keyword evidence="1 2" id="KW-0238">DNA-binding</keyword>
<dbReference type="Proteomes" id="UP001629244">
    <property type="component" value="Unassembled WGS sequence"/>
</dbReference>
<sequence length="190" mass="20649">MGRRKTVSDIALLDRLLPALQDGGPAELSFSKASNAAGLSPASLVQRFGTRDSMVVAVLSRAWDRLTATTVELDAEMAPTPRGAIELLVRLIPGDEADYAVGDGLLLLHEDVRNPVLRARGAAWGALLATALGRRLAEEREEAQRLGWQMASVWQGALIWWAFTRDTRAEDAVKRSLEDWCQSVGVSNDA</sequence>
<evidence type="ECO:0000313" key="4">
    <source>
        <dbReference type="EMBL" id="MFL9839782.1"/>
    </source>
</evidence>
<accession>A0ABW8YJZ7</accession>
<dbReference type="Gene3D" id="1.10.357.10">
    <property type="entry name" value="Tetracycline Repressor, domain 2"/>
    <property type="match status" value="1"/>
</dbReference>
<organism evidence="4 5">
    <name type="scientific">Sphingomonas plantiphila</name>
    <dbReference type="NCBI Taxonomy" id="3163295"/>
    <lineage>
        <taxon>Bacteria</taxon>
        <taxon>Pseudomonadati</taxon>
        <taxon>Pseudomonadota</taxon>
        <taxon>Alphaproteobacteria</taxon>
        <taxon>Sphingomonadales</taxon>
        <taxon>Sphingomonadaceae</taxon>
        <taxon>Sphingomonas</taxon>
    </lineage>
</organism>
<dbReference type="PROSITE" id="PS50977">
    <property type="entry name" value="HTH_TETR_2"/>
    <property type="match status" value="1"/>
</dbReference>
<feature type="domain" description="HTH tetR-type" evidence="3">
    <location>
        <begin position="6"/>
        <end position="66"/>
    </location>
</feature>
<proteinExistence type="predicted"/>
<dbReference type="InterPro" id="IPR009057">
    <property type="entry name" value="Homeodomain-like_sf"/>
</dbReference>
<evidence type="ECO:0000259" key="3">
    <source>
        <dbReference type="PROSITE" id="PS50977"/>
    </source>
</evidence>
<keyword evidence="5" id="KW-1185">Reference proteome</keyword>
<dbReference type="RefSeq" id="WP_408076746.1">
    <property type="nucleotide sequence ID" value="NZ_JBELQC010000001.1"/>
</dbReference>
<reference evidence="4 5" key="1">
    <citation type="submission" date="2024-06" db="EMBL/GenBank/DDBJ databases">
        <authorList>
            <person name="Kaempfer P."/>
            <person name="Viver T."/>
        </authorList>
    </citation>
    <scope>NUCLEOTIDE SEQUENCE [LARGE SCALE GENOMIC DNA]</scope>
    <source>
        <strain evidence="4 5">ST-64</strain>
    </source>
</reference>
<feature type="DNA-binding region" description="H-T-H motif" evidence="2">
    <location>
        <begin position="29"/>
        <end position="48"/>
    </location>
</feature>